<protein>
    <submittedName>
        <fullName evidence="1">(pine wood nematode) hypothetical protein</fullName>
    </submittedName>
</protein>
<keyword evidence="3" id="KW-1185">Reference proteome</keyword>
<dbReference type="Proteomes" id="UP000659654">
    <property type="component" value="Unassembled WGS sequence"/>
</dbReference>
<accession>A0A1I7S8E5</accession>
<name>A0A1I7S8E5_BURXY</name>
<reference evidence="4" key="1">
    <citation type="submission" date="2016-11" db="UniProtKB">
        <authorList>
            <consortium name="WormBaseParasite"/>
        </authorList>
    </citation>
    <scope>IDENTIFICATION</scope>
</reference>
<dbReference type="AlphaFoldDB" id="A0A1I7S8E5"/>
<evidence type="ECO:0000313" key="2">
    <source>
        <dbReference type="Proteomes" id="UP000095284"/>
    </source>
</evidence>
<dbReference type="Proteomes" id="UP000582659">
    <property type="component" value="Unassembled WGS sequence"/>
</dbReference>
<dbReference type="EMBL" id="CAJFCV020000005">
    <property type="protein sequence ID" value="CAG9121015.1"/>
    <property type="molecule type" value="Genomic_DNA"/>
</dbReference>
<dbReference type="WBParaSite" id="BXY_0928800.1">
    <property type="protein sequence ID" value="BXY_0928800.1"/>
    <property type="gene ID" value="BXY_0928800"/>
</dbReference>
<reference evidence="1" key="2">
    <citation type="submission" date="2020-09" db="EMBL/GenBank/DDBJ databases">
        <authorList>
            <person name="Kikuchi T."/>
        </authorList>
    </citation>
    <scope>NUCLEOTIDE SEQUENCE</scope>
    <source>
        <strain evidence="1">Ka4C1</strain>
    </source>
</reference>
<gene>
    <name evidence="1" type="ORF">BXYJ_LOCUS10830</name>
</gene>
<evidence type="ECO:0000313" key="4">
    <source>
        <dbReference type="WBParaSite" id="BXY_0928800.1"/>
    </source>
</evidence>
<proteinExistence type="predicted"/>
<evidence type="ECO:0000313" key="3">
    <source>
        <dbReference type="Proteomes" id="UP000659654"/>
    </source>
</evidence>
<dbReference type="EMBL" id="CAJFDI010000005">
    <property type="protein sequence ID" value="CAD5230124.1"/>
    <property type="molecule type" value="Genomic_DNA"/>
</dbReference>
<organism evidence="2 4">
    <name type="scientific">Bursaphelenchus xylophilus</name>
    <name type="common">Pinewood nematode worm</name>
    <name type="synonym">Aphelenchoides xylophilus</name>
    <dbReference type="NCBI Taxonomy" id="6326"/>
    <lineage>
        <taxon>Eukaryota</taxon>
        <taxon>Metazoa</taxon>
        <taxon>Ecdysozoa</taxon>
        <taxon>Nematoda</taxon>
        <taxon>Chromadorea</taxon>
        <taxon>Rhabditida</taxon>
        <taxon>Tylenchina</taxon>
        <taxon>Tylenchomorpha</taxon>
        <taxon>Aphelenchoidea</taxon>
        <taxon>Aphelenchoididae</taxon>
        <taxon>Bursaphelenchus</taxon>
    </lineage>
</organism>
<evidence type="ECO:0000313" key="1">
    <source>
        <dbReference type="EMBL" id="CAD5230124.1"/>
    </source>
</evidence>
<dbReference type="Proteomes" id="UP000095284">
    <property type="component" value="Unplaced"/>
</dbReference>
<sequence length="85" mass="9715">MQGMIIRMGIGRPRNFFSIQIRLDGRYLYVFDEKCLSTDKCGNMFNRQVYNRARSSTAKDLALPMQLSDTAMGSIIEDEISVSLE</sequence>